<dbReference type="InterPro" id="IPR009056">
    <property type="entry name" value="Cyt_c-like_dom"/>
</dbReference>
<dbReference type="AlphaFoldDB" id="A0A382FSV8"/>
<dbReference type="GO" id="GO:0020037">
    <property type="term" value="F:heme binding"/>
    <property type="evidence" value="ECO:0007669"/>
    <property type="project" value="InterPro"/>
</dbReference>
<dbReference type="PROSITE" id="PS51257">
    <property type="entry name" value="PROKAR_LIPOPROTEIN"/>
    <property type="match status" value="1"/>
</dbReference>
<evidence type="ECO:0000256" key="2">
    <source>
        <dbReference type="ARBA" id="ARBA00022723"/>
    </source>
</evidence>
<organism evidence="5">
    <name type="scientific">marine metagenome</name>
    <dbReference type="NCBI Taxonomy" id="408172"/>
    <lineage>
        <taxon>unclassified sequences</taxon>
        <taxon>metagenomes</taxon>
        <taxon>ecological metagenomes</taxon>
    </lineage>
</organism>
<sequence length="294" mass="31672">MRRLLILASVCVTASCADDSIKDSSLSVPELVERGRELFHLEDSCVDCHGENAGGGLLAPSLAFGPKPSEIAYQLHTNPDMAEIANILRASRQDLVALSLFVLQLTGTTPESIDVNALQAEIFLGTQPELETQVPRAEIAAETQATMPFSAVLESWQTRAMQGSLKRTYDVELLAEFDPGEPKFTPEAGKTYFYENTGTRGTMNPETGETFAPQAMKIVVGDAVTHEIIAYHELPIELRSSVHATAMSPDGRYVYIVGAKESEGTGPQSPLSPATLLKADALTLQPVKQLQIGG</sequence>
<gene>
    <name evidence="5" type="ORF">METZ01_LOCUS218944</name>
</gene>
<accession>A0A382FSV8</accession>
<dbReference type="InterPro" id="IPR036909">
    <property type="entry name" value="Cyt_c-like_dom_sf"/>
</dbReference>
<dbReference type="SUPFAM" id="SSF46626">
    <property type="entry name" value="Cytochrome c"/>
    <property type="match status" value="1"/>
</dbReference>
<keyword evidence="3" id="KW-0408">Iron</keyword>
<keyword evidence="1" id="KW-0349">Heme</keyword>
<evidence type="ECO:0000256" key="3">
    <source>
        <dbReference type="ARBA" id="ARBA00023004"/>
    </source>
</evidence>
<feature type="domain" description="Cytochrome c" evidence="4">
    <location>
        <begin position="30"/>
        <end position="154"/>
    </location>
</feature>
<reference evidence="5" key="1">
    <citation type="submission" date="2018-05" db="EMBL/GenBank/DDBJ databases">
        <authorList>
            <person name="Lanie J.A."/>
            <person name="Ng W.-L."/>
            <person name="Kazmierczak K.M."/>
            <person name="Andrzejewski T.M."/>
            <person name="Davidsen T.M."/>
            <person name="Wayne K.J."/>
            <person name="Tettelin H."/>
            <person name="Glass J.I."/>
            <person name="Rusch D."/>
            <person name="Podicherti R."/>
            <person name="Tsui H.-C.T."/>
            <person name="Winkler M.E."/>
        </authorList>
    </citation>
    <scope>NUCLEOTIDE SEQUENCE</scope>
</reference>
<dbReference type="GO" id="GO:0046872">
    <property type="term" value="F:metal ion binding"/>
    <property type="evidence" value="ECO:0007669"/>
    <property type="project" value="UniProtKB-KW"/>
</dbReference>
<keyword evidence="2" id="KW-0479">Metal-binding</keyword>
<name>A0A382FSV8_9ZZZZ</name>
<dbReference type="EMBL" id="UINC01051665">
    <property type="protein sequence ID" value="SVB66090.1"/>
    <property type="molecule type" value="Genomic_DNA"/>
</dbReference>
<feature type="non-terminal residue" evidence="5">
    <location>
        <position position="294"/>
    </location>
</feature>
<dbReference type="PROSITE" id="PS51007">
    <property type="entry name" value="CYTC"/>
    <property type="match status" value="1"/>
</dbReference>
<proteinExistence type="predicted"/>
<evidence type="ECO:0000259" key="4">
    <source>
        <dbReference type="PROSITE" id="PS51007"/>
    </source>
</evidence>
<dbReference type="GO" id="GO:0009055">
    <property type="term" value="F:electron transfer activity"/>
    <property type="evidence" value="ECO:0007669"/>
    <property type="project" value="InterPro"/>
</dbReference>
<protein>
    <recommendedName>
        <fullName evidence="4">Cytochrome c domain-containing protein</fullName>
    </recommendedName>
</protein>
<evidence type="ECO:0000313" key="5">
    <source>
        <dbReference type="EMBL" id="SVB66090.1"/>
    </source>
</evidence>
<evidence type="ECO:0000256" key="1">
    <source>
        <dbReference type="ARBA" id="ARBA00022617"/>
    </source>
</evidence>
<dbReference type="Gene3D" id="1.10.760.10">
    <property type="entry name" value="Cytochrome c-like domain"/>
    <property type="match status" value="1"/>
</dbReference>